<organism evidence="3 4">
    <name type="scientific">Salipiger marinus</name>
    <dbReference type="NCBI Taxonomy" id="555512"/>
    <lineage>
        <taxon>Bacteria</taxon>
        <taxon>Pseudomonadati</taxon>
        <taxon>Pseudomonadota</taxon>
        <taxon>Alphaproteobacteria</taxon>
        <taxon>Rhodobacterales</taxon>
        <taxon>Roseobacteraceae</taxon>
        <taxon>Salipiger</taxon>
    </lineage>
</organism>
<evidence type="ECO:0000313" key="4">
    <source>
        <dbReference type="Proteomes" id="UP000199093"/>
    </source>
</evidence>
<dbReference type="EMBL" id="FNEJ01000023">
    <property type="protein sequence ID" value="SDJ25317.1"/>
    <property type="molecule type" value="Genomic_DNA"/>
</dbReference>
<dbReference type="STRING" id="555512.SAMN04487993_102343"/>
<evidence type="ECO:0000313" key="3">
    <source>
        <dbReference type="EMBL" id="SDJ25317.1"/>
    </source>
</evidence>
<dbReference type="Proteomes" id="UP000199093">
    <property type="component" value="Unassembled WGS sequence"/>
</dbReference>
<name>A0A1G8S7Z2_9RHOB</name>
<dbReference type="RefSeq" id="WP_089850627.1">
    <property type="nucleotide sequence ID" value="NZ_FNEJ01000023.1"/>
</dbReference>
<feature type="signal peptide" evidence="2">
    <location>
        <begin position="1"/>
        <end position="26"/>
    </location>
</feature>
<dbReference type="OrthoDB" id="7876829at2"/>
<accession>A0A1G8S7Z2</accession>
<keyword evidence="4" id="KW-1185">Reference proteome</keyword>
<evidence type="ECO:0000256" key="1">
    <source>
        <dbReference type="SAM" id="MobiDB-lite"/>
    </source>
</evidence>
<feature type="compositionally biased region" description="Basic and acidic residues" evidence="1">
    <location>
        <begin position="51"/>
        <end position="67"/>
    </location>
</feature>
<protein>
    <submittedName>
        <fullName evidence="3">Uncharacterized protein</fullName>
    </submittedName>
</protein>
<reference evidence="3 4" key="1">
    <citation type="submission" date="2016-10" db="EMBL/GenBank/DDBJ databases">
        <authorList>
            <person name="de Groot N.N."/>
        </authorList>
    </citation>
    <scope>NUCLEOTIDE SEQUENCE [LARGE SCALE GENOMIC DNA]</scope>
    <source>
        <strain evidence="3 4">DSM 26424</strain>
    </source>
</reference>
<feature type="chain" id="PRO_5011689926" evidence="2">
    <location>
        <begin position="27"/>
        <end position="183"/>
    </location>
</feature>
<keyword evidence="2" id="KW-0732">Signal</keyword>
<dbReference type="AlphaFoldDB" id="A0A1G8S7Z2"/>
<evidence type="ECO:0000256" key="2">
    <source>
        <dbReference type="SAM" id="SignalP"/>
    </source>
</evidence>
<proteinExistence type="predicted"/>
<gene>
    <name evidence="3" type="ORF">SAMN04487993_102343</name>
</gene>
<feature type="region of interest" description="Disordered" evidence="1">
    <location>
        <begin position="51"/>
        <end position="100"/>
    </location>
</feature>
<sequence length="183" mass="19973">MSRTFISVVLATALSLAVALPAPVRADEQDIARAVGVAATLFVLGKAIQNARDKDDDKDRKDRHDGWQGRAPHPHGSAAPHLPRPWQPHLDDRHKPLPRVIGRPHAPQPAARHLLPRACLLAVSGARTDHVLAEGCLRQHGIRLNSLPDRCRMQVATSRGRATAFSERCHAGQGYRVAAGPRR</sequence>